<reference evidence="1 2" key="1">
    <citation type="submission" date="2008-12" db="EMBL/GenBank/DDBJ databases">
        <title>Annotation of Bacteroides fragilis strain 3_1_12.</title>
        <authorList>
            <consortium name="The Broad Institute Genome Sequencing Platform"/>
            <person name="Ward D."/>
            <person name="Young S.K."/>
            <person name="Kodira C.D."/>
            <person name="Zeng Q."/>
            <person name="Koehrsen M."/>
            <person name="Alvarado L."/>
            <person name="Berlin A."/>
            <person name="Borenstein D."/>
            <person name="Chen Z."/>
            <person name="Engels R."/>
            <person name="Freedman E."/>
            <person name="Gellesch M."/>
            <person name="Goldberg J."/>
            <person name="Griggs A."/>
            <person name="Gujja S."/>
            <person name="Heiman D."/>
            <person name="Hepburn T."/>
            <person name="Howarth C."/>
            <person name="Jen D."/>
            <person name="Larson L."/>
            <person name="Lewis B."/>
            <person name="Mehta T."/>
            <person name="Park D."/>
            <person name="Pearson M."/>
            <person name="Roberts A."/>
            <person name="Saif S."/>
            <person name="Shea T."/>
            <person name="Shenoy N."/>
            <person name="Sisk P."/>
            <person name="Stolte C."/>
            <person name="Sykes S."/>
            <person name="Walk T."/>
            <person name="White J."/>
            <person name="Yandava C."/>
            <person name="Allen-Vercoe E."/>
            <person name="Strauss J."/>
            <person name="Ambrose C."/>
            <person name="Lander E."/>
            <person name="Nusbaum C."/>
            <person name="Galagan J."/>
            <person name="Birren B."/>
        </authorList>
    </citation>
    <scope>NUCLEOTIDE SEQUENCE [LARGE SCALE GENOMIC DNA]</scope>
    <source>
        <strain evidence="1 2">3_1_12</strain>
    </source>
</reference>
<keyword evidence="2" id="KW-1185">Reference proteome</keyword>
<evidence type="ECO:0000313" key="2">
    <source>
        <dbReference type="Proteomes" id="UP000005101"/>
    </source>
</evidence>
<organism evidence="1 2">
    <name type="scientific">Bacteroides fragilis 3_1_12</name>
    <dbReference type="NCBI Taxonomy" id="457424"/>
    <lineage>
        <taxon>Bacteria</taxon>
        <taxon>Pseudomonadati</taxon>
        <taxon>Bacteroidota</taxon>
        <taxon>Bacteroidia</taxon>
        <taxon>Bacteroidales</taxon>
        <taxon>Bacteroidaceae</taxon>
        <taxon>Bacteroides</taxon>
    </lineage>
</organism>
<gene>
    <name evidence="1" type="ORF">BFAG_02732</name>
</gene>
<accession>A0ABN0BM82</accession>
<dbReference type="EMBL" id="EQ973214">
    <property type="protein sequence ID" value="EFR54035.1"/>
    <property type="molecule type" value="Genomic_DNA"/>
</dbReference>
<protein>
    <submittedName>
        <fullName evidence="1">Uncharacterized protein</fullName>
    </submittedName>
</protein>
<dbReference type="Proteomes" id="UP000005101">
    <property type="component" value="Unassembled WGS sequence"/>
</dbReference>
<name>A0ABN0BM82_BACFG</name>
<evidence type="ECO:0000313" key="1">
    <source>
        <dbReference type="EMBL" id="EFR54035.1"/>
    </source>
</evidence>
<sequence>MEQPYFWNDREIIKATFRNADVPNFQNICIDYVFYLLLTTLTNFHFINIGCPSVRVI</sequence>
<proteinExistence type="predicted"/>